<evidence type="ECO:0000256" key="2">
    <source>
        <dbReference type="ARBA" id="ARBA00004370"/>
    </source>
</evidence>
<feature type="non-terminal residue" evidence="8">
    <location>
        <position position="285"/>
    </location>
</feature>
<evidence type="ECO:0000313" key="8">
    <source>
        <dbReference type="EMBL" id="PKI35318.1"/>
    </source>
</evidence>
<comment type="subcellular location">
    <subcellularLocation>
        <location evidence="2">Membrane</location>
    </subcellularLocation>
    <subcellularLocation>
        <location evidence="1">Plastid</location>
        <location evidence="1">Chloroplast</location>
    </subcellularLocation>
</comment>
<reference evidence="8 9" key="1">
    <citation type="submission" date="2017-11" db="EMBL/GenBank/DDBJ databases">
        <title>De-novo sequencing of pomegranate (Punica granatum L.) genome.</title>
        <authorList>
            <person name="Akparov Z."/>
            <person name="Amiraslanov A."/>
            <person name="Hajiyeva S."/>
            <person name="Abbasov M."/>
            <person name="Kaur K."/>
            <person name="Hamwieh A."/>
            <person name="Solovyev V."/>
            <person name="Salamov A."/>
            <person name="Braich B."/>
            <person name="Kosarev P."/>
            <person name="Mahmoud A."/>
            <person name="Hajiyev E."/>
            <person name="Babayeva S."/>
            <person name="Izzatullayeva V."/>
            <person name="Mammadov A."/>
            <person name="Mammadov A."/>
            <person name="Sharifova S."/>
            <person name="Ojaghi J."/>
            <person name="Eynullazada K."/>
            <person name="Bayramov B."/>
            <person name="Abdulazimova A."/>
            <person name="Shahmuradov I."/>
        </authorList>
    </citation>
    <scope>NUCLEOTIDE SEQUENCE [LARGE SCALE GENOMIC DNA]</scope>
    <source>
        <strain evidence="9">cv. AG2017</strain>
        <tissue evidence="8">Leaf</tissue>
    </source>
</reference>
<proteinExistence type="inferred from homology"/>
<dbReference type="PANTHER" id="PTHR46132">
    <property type="entry name" value="DIGALACTOSYLDIACYLGLYCEROL SYNTHASE 2, CHLOROPLASTIC"/>
    <property type="match status" value="1"/>
</dbReference>
<dbReference type="Proteomes" id="UP000233551">
    <property type="component" value="Unassembled WGS sequence"/>
</dbReference>
<evidence type="ECO:0000256" key="1">
    <source>
        <dbReference type="ARBA" id="ARBA00004229"/>
    </source>
</evidence>
<keyword evidence="7" id="KW-0472">Membrane</keyword>
<gene>
    <name evidence="8" type="ORF">CRG98_044332</name>
</gene>
<keyword evidence="5" id="KW-0934">Plastid</keyword>
<evidence type="ECO:0000256" key="6">
    <source>
        <dbReference type="ARBA" id="ARBA00022679"/>
    </source>
</evidence>
<dbReference type="STRING" id="22663.A0A2I0HUD8"/>
<dbReference type="GO" id="GO:0019375">
    <property type="term" value="P:galactolipid biosynthetic process"/>
    <property type="evidence" value="ECO:0007669"/>
    <property type="project" value="TreeGrafter"/>
</dbReference>
<name>A0A2I0HUD8_PUNGR</name>
<dbReference type="AlphaFoldDB" id="A0A2I0HUD8"/>
<organism evidence="8 9">
    <name type="scientific">Punica granatum</name>
    <name type="common">Pomegranate</name>
    <dbReference type="NCBI Taxonomy" id="22663"/>
    <lineage>
        <taxon>Eukaryota</taxon>
        <taxon>Viridiplantae</taxon>
        <taxon>Streptophyta</taxon>
        <taxon>Embryophyta</taxon>
        <taxon>Tracheophyta</taxon>
        <taxon>Spermatophyta</taxon>
        <taxon>Magnoliopsida</taxon>
        <taxon>eudicotyledons</taxon>
        <taxon>Gunneridae</taxon>
        <taxon>Pentapetalae</taxon>
        <taxon>rosids</taxon>
        <taxon>malvids</taxon>
        <taxon>Myrtales</taxon>
        <taxon>Lythraceae</taxon>
        <taxon>Punica</taxon>
    </lineage>
</organism>
<evidence type="ECO:0000256" key="7">
    <source>
        <dbReference type="ARBA" id="ARBA00023136"/>
    </source>
</evidence>
<keyword evidence="4" id="KW-0150">Chloroplast</keyword>
<keyword evidence="6" id="KW-0808">Transferase</keyword>
<accession>A0A2I0HUD8</accession>
<evidence type="ECO:0000256" key="5">
    <source>
        <dbReference type="ARBA" id="ARBA00022640"/>
    </source>
</evidence>
<dbReference type="EMBL" id="PGOL01005404">
    <property type="protein sequence ID" value="PKI35318.1"/>
    <property type="molecule type" value="Genomic_DNA"/>
</dbReference>
<keyword evidence="9" id="KW-1185">Reference proteome</keyword>
<dbReference type="InterPro" id="IPR044525">
    <property type="entry name" value="DGDG1/2"/>
</dbReference>
<comment type="similarity">
    <text evidence="3">Belongs to the glycosyltransferase group 1 family. Glycosyltransferase 4 subfamily.</text>
</comment>
<dbReference type="GO" id="GO:0009707">
    <property type="term" value="C:chloroplast outer membrane"/>
    <property type="evidence" value="ECO:0007669"/>
    <property type="project" value="TreeGrafter"/>
</dbReference>
<dbReference type="PANTHER" id="PTHR46132:SF6">
    <property type="entry name" value="DIGALACTOSYLDIACYLGLYCEROL SYNTHASE 1, CHLOROPLASTIC"/>
    <property type="match status" value="1"/>
</dbReference>
<evidence type="ECO:0000256" key="3">
    <source>
        <dbReference type="ARBA" id="ARBA00009481"/>
    </source>
</evidence>
<evidence type="ECO:0000313" key="9">
    <source>
        <dbReference type="Proteomes" id="UP000233551"/>
    </source>
</evidence>
<protein>
    <submittedName>
        <fullName evidence="8">Uncharacterized protein</fullName>
    </submittedName>
</protein>
<dbReference type="GO" id="GO:0046481">
    <property type="term" value="F:digalactosyldiacylglycerol synthase activity"/>
    <property type="evidence" value="ECO:0007669"/>
    <property type="project" value="InterPro"/>
</dbReference>
<sequence>MVNETQAPASSSAFSFISKSWRDVRVSADADFQLIRNRANSFKNLATSFDRELENFINTASTFSVPAISSSTPAEIDFVKKLQPKLSEFRRTYSAPDFSKRVLEKWGPRGSIRIDLSAIKNAIVPEVEDRDGIVDFDRVRRGRRVRFRNFGTEEVKEKEKDYWEPIRAFKTRLREFERRSSSTVDIFEGWKSGELVEKVKSSLKAICKDPEDSKEVPPLDVPELLACLVRQSEPFLDQLGVKKDLCEKIVENLCSKRKHQFLQPSLSGGETSIVGNDNISDELDL</sequence>
<comment type="caution">
    <text evidence="8">The sequence shown here is derived from an EMBL/GenBank/DDBJ whole genome shotgun (WGS) entry which is preliminary data.</text>
</comment>
<evidence type="ECO:0000256" key="4">
    <source>
        <dbReference type="ARBA" id="ARBA00022528"/>
    </source>
</evidence>